<dbReference type="Gene3D" id="3.40.630.30">
    <property type="match status" value="1"/>
</dbReference>
<dbReference type="AlphaFoldDB" id="A0A5C5U8L6"/>
<evidence type="ECO:0000313" key="5">
    <source>
        <dbReference type="Proteomes" id="UP000319980"/>
    </source>
</evidence>
<dbReference type="PANTHER" id="PTHR43877">
    <property type="entry name" value="AMINOALKYLPHOSPHONATE N-ACETYLTRANSFERASE-RELATED-RELATED"/>
    <property type="match status" value="1"/>
</dbReference>
<evidence type="ECO:0000259" key="3">
    <source>
        <dbReference type="PROSITE" id="PS51186"/>
    </source>
</evidence>
<dbReference type="SUPFAM" id="SSF55729">
    <property type="entry name" value="Acyl-CoA N-acyltransferases (Nat)"/>
    <property type="match status" value="1"/>
</dbReference>
<sequence length="141" mass="15118">MIRRATSDDIAAIARLAGQLGGATELAGLPARLGRILDLASHAVFVAEGEAGPCGFAAAEHRLLLPFGEWVELTSLVVDEALRRQGFGTRLVAAVEAWAARRGVERVLVRSSVTRDAAHAFYPGLGYALLKTQHVYARTLR</sequence>
<proteinExistence type="predicted"/>
<dbReference type="GO" id="GO:0016747">
    <property type="term" value="F:acyltransferase activity, transferring groups other than amino-acyl groups"/>
    <property type="evidence" value="ECO:0007669"/>
    <property type="project" value="InterPro"/>
</dbReference>
<dbReference type="EMBL" id="VOHK01000002">
    <property type="protein sequence ID" value="TWT22484.1"/>
    <property type="molecule type" value="Genomic_DNA"/>
</dbReference>
<dbReference type="CDD" id="cd04301">
    <property type="entry name" value="NAT_SF"/>
    <property type="match status" value="1"/>
</dbReference>
<keyword evidence="5" id="KW-1185">Reference proteome</keyword>
<name>A0A5C5U8L6_9GAMM</name>
<keyword evidence="1 4" id="KW-0808">Transferase</keyword>
<dbReference type="RefSeq" id="WP_146385877.1">
    <property type="nucleotide sequence ID" value="NZ_VOHK01000002.1"/>
</dbReference>
<organism evidence="4 5">
    <name type="scientific">Luteimonas marina</name>
    <dbReference type="NCBI Taxonomy" id="488485"/>
    <lineage>
        <taxon>Bacteria</taxon>
        <taxon>Pseudomonadati</taxon>
        <taxon>Pseudomonadota</taxon>
        <taxon>Gammaproteobacteria</taxon>
        <taxon>Lysobacterales</taxon>
        <taxon>Lysobacteraceae</taxon>
        <taxon>Luteimonas</taxon>
    </lineage>
</organism>
<dbReference type="InterPro" id="IPR016181">
    <property type="entry name" value="Acyl_CoA_acyltransferase"/>
</dbReference>
<evidence type="ECO:0000256" key="2">
    <source>
        <dbReference type="ARBA" id="ARBA00023315"/>
    </source>
</evidence>
<keyword evidence="2" id="KW-0012">Acyltransferase</keyword>
<dbReference type="Proteomes" id="UP000319980">
    <property type="component" value="Unassembled WGS sequence"/>
</dbReference>
<accession>A0A5C5U8L6</accession>
<gene>
    <name evidence="4" type="ORF">FQY83_05530</name>
</gene>
<evidence type="ECO:0000256" key="1">
    <source>
        <dbReference type="ARBA" id="ARBA00022679"/>
    </source>
</evidence>
<dbReference type="InterPro" id="IPR000182">
    <property type="entry name" value="GNAT_dom"/>
</dbReference>
<comment type="caution">
    <text evidence="4">The sequence shown here is derived from an EMBL/GenBank/DDBJ whole genome shotgun (WGS) entry which is preliminary data.</text>
</comment>
<feature type="domain" description="N-acetyltransferase" evidence="3">
    <location>
        <begin position="1"/>
        <end position="141"/>
    </location>
</feature>
<evidence type="ECO:0000313" key="4">
    <source>
        <dbReference type="EMBL" id="TWT22484.1"/>
    </source>
</evidence>
<reference evidence="4 5" key="1">
    <citation type="journal article" date="2008" name="Int. J. Syst. Evol. Microbiol.">
        <title>Luteimonas marina sp. nov., isolated from seawater.</title>
        <authorList>
            <person name="Baik K.S."/>
            <person name="Park S.C."/>
            <person name="Kim M.S."/>
            <person name="Kim E.M."/>
            <person name="Park C."/>
            <person name="Chun J."/>
            <person name="Seong C.N."/>
        </authorList>
    </citation>
    <scope>NUCLEOTIDE SEQUENCE [LARGE SCALE GENOMIC DNA]</scope>
    <source>
        <strain evidence="4 5">FR1330</strain>
    </source>
</reference>
<dbReference type="Pfam" id="PF00583">
    <property type="entry name" value="Acetyltransf_1"/>
    <property type="match status" value="1"/>
</dbReference>
<dbReference type="PANTHER" id="PTHR43877:SF1">
    <property type="entry name" value="ACETYLTRANSFERASE"/>
    <property type="match status" value="1"/>
</dbReference>
<dbReference type="OrthoDB" id="6456007at2"/>
<dbReference type="InterPro" id="IPR050832">
    <property type="entry name" value="Bact_Acetyltransf"/>
</dbReference>
<dbReference type="PROSITE" id="PS51186">
    <property type="entry name" value="GNAT"/>
    <property type="match status" value="1"/>
</dbReference>
<protein>
    <submittedName>
        <fullName evidence="4">GNAT family N-acetyltransferase</fullName>
    </submittedName>
</protein>